<dbReference type="STRING" id="452.Lspi_2556"/>
<comment type="caution">
    <text evidence="1">The sequence shown here is derived from an EMBL/GenBank/DDBJ whole genome shotgun (WGS) entry which is preliminary data.</text>
</comment>
<dbReference type="EMBL" id="LNYX01000031">
    <property type="protein sequence ID" value="KTD61926.1"/>
    <property type="molecule type" value="Genomic_DNA"/>
</dbReference>
<proteinExistence type="predicted"/>
<name>A0A0W0YZI8_LEGSP</name>
<dbReference type="Proteomes" id="UP000054877">
    <property type="component" value="Unassembled WGS sequence"/>
</dbReference>
<keyword evidence="2" id="KW-1185">Reference proteome</keyword>
<dbReference type="OrthoDB" id="5917296at2"/>
<sequence>MTNISREEILVLSDDKTVGLIYSRSDLQQYLVELIQGKKTEYLHDGRELAIYTTMDAAVRDARKHGAQNFFLCLDNTYEECGLENTGNHLSYLPIHPRQ</sequence>
<accession>A0A0W0YZI8</accession>
<dbReference type="AlphaFoldDB" id="A0A0W0YZI8"/>
<organism evidence="1 2">
    <name type="scientific">Legionella spiritensis</name>
    <dbReference type="NCBI Taxonomy" id="452"/>
    <lineage>
        <taxon>Bacteria</taxon>
        <taxon>Pseudomonadati</taxon>
        <taxon>Pseudomonadota</taxon>
        <taxon>Gammaproteobacteria</taxon>
        <taxon>Legionellales</taxon>
        <taxon>Legionellaceae</taxon>
        <taxon>Legionella</taxon>
    </lineage>
</organism>
<evidence type="ECO:0000313" key="1">
    <source>
        <dbReference type="EMBL" id="KTD61926.1"/>
    </source>
</evidence>
<protein>
    <submittedName>
        <fullName evidence="1">Uncharacterized protein</fullName>
    </submittedName>
</protein>
<dbReference type="RefSeq" id="WP_058484436.1">
    <property type="nucleotide sequence ID" value="NZ_CAAAII010000006.1"/>
</dbReference>
<dbReference type="PATRIC" id="fig|452.5.peg.2827"/>
<reference evidence="1 2" key="1">
    <citation type="submission" date="2015-11" db="EMBL/GenBank/DDBJ databases">
        <title>Genomic analysis of 38 Legionella species identifies large and diverse effector repertoires.</title>
        <authorList>
            <person name="Burstein D."/>
            <person name="Amaro F."/>
            <person name="Zusman T."/>
            <person name="Lifshitz Z."/>
            <person name="Cohen O."/>
            <person name="Gilbert J.A."/>
            <person name="Pupko T."/>
            <person name="Shuman H.A."/>
            <person name="Segal G."/>
        </authorList>
    </citation>
    <scope>NUCLEOTIDE SEQUENCE [LARGE SCALE GENOMIC DNA]</scope>
    <source>
        <strain evidence="1 2">Mt.St.Helens-9</strain>
    </source>
</reference>
<evidence type="ECO:0000313" key="2">
    <source>
        <dbReference type="Proteomes" id="UP000054877"/>
    </source>
</evidence>
<gene>
    <name evidence="1" type="ORF">Lspi_2556</name>
</gene>